<organism evidence="12 13">
    <name type="scientific">Porites evermanni</name>
    <dbReference type="NCBI Taxonomy" id="104178"/>
    <lineage>
        <taxon>Eukaryota</taxon>
        <taxon>Metazoa</taxon>
        <taxon>Cnidaria</taxon>
        <taxon>Anthozoa</taxon>
        <taxon>Hexacorallia</taxon>
        <taxon>Scleractinia</taxon>
        <taxon>Fungiina</taxon>
        <taxon>Poritidae</taxon>
        <taxon>Porites</taxon>
    </lineage>
</organism>
<gene>
    <name evidence="12" type="ORF">PEVE_00020683</name>
</gene>
<comment type="caution">
    <text evidence="12">The sequence shown here is derived from an EMBL/GenBank/DDBJ whole genome shotgun (WGS) entry which is preliminary data.</text>
</comment>
<keyword evidence="9" id="KW-0732">Signal</keyword>
<dbReference type="InterPro" id="IPR000885">
    <property type="entry name" value="Fib_collagen_C"/>
</dbReference>
<dbReference type="InterPro" id="IPR036056">
    <property type="entry name" value="Fibrinogen-like_C"/>
</dbReference>
<evidence type="ECO:0000256" key="5">
    <source>
        <dbReference type="ARBA" id="ARBA00022837"/>
    </source>
</evidence>
<dbReference type="NCBIfam" id="NF040941">
    <property type="entry name" value="GGGWT_bact"/>
    <property type="match status" value="1"/>
</dbReference>
<evidence type="ECO:0000256" key="1">
    <source>
        <dbReference type="ARBA" id="ARBA00004613"/>
    </source>
</evidence>
<dbReference type="EMBL" id="CALNXI010002776">
    <property type="protein sequence ID" value="CAH3190649.1"/>
    <property type="molecule type" value="Genomic_DNA"/>
</dbReference>
<feature type="compositionally biased region" description="Basic and acidic residues" evidence="8">
    <location>
        <begin position="137"/>
        <end position="152"/>
    </location>
</feature>
<evidence type="ECO:0000313" key="12">
    <source>
        <dbReference type="EMBL" id="CAH3190649.1"/>
    </source>
</evidence>
<accession>A0ABN8SGL0</accession>
<evidence type="ECO:0000256" key="8">
    <source>
        <dbReference type="SAM" id="MobiDB-lite"/>
    </source>
</evidence>
<evidence type="ECO:0000259" key="10">
    <source>
        <dbReference type="PROSITE" id="PS50948"/>
    </source>
</evidence>
<dbReference type="Pfam" id="PF01410">
    <property type="entry name" value="COLFI"/>
    <property type="match status" value="1"/>
</dbReference>
<dbReference type="InterPro" id="IPR002181">
    <property type="entry name" value="Fibrinogen_a/b/g_C_dom"/>
</dbReference>
<name>A0ABN8SGL0_9CNID</name>
<feature type="signal peptide" evidence="9">
    <location>
        <begin position="1"/>
        <end position="23"/>
    </location>
</feature>
<protein>
    <recommendedName>
        <fullName evidence="14">Fibrinogen C-terminal domain-containing protein</fullName>
    </recommendedName>
</protein>
<keyword evidence="7" id="KW-1015">Disulfide bond</keyword>
<dbReference type="PROSITE" id="PS50948">
    <property type="entry name" value="PAN"/>
    <property type="match status" value="1"/>
</dbReference>
<evidence type="ECO:0000256" key="6">
    <source>
        <dbReference type="ARBA" id="ARBA00023119"/>
    </source>
</evidence>
<keyword evidence="4" id="KW-0430">Lectin</keyword>
<feature type="compositionally biased region" description="Basic and acidic residues" evidence="8">
    <location>
        <begin position="166"/>
        <end position="176"/>
    </location>
</feature>
<evidence type="ECO:0000259" key="11">
    <source>
        <dbReference type="PROSITE" id="PS51406"/>
    </source>
</evidence>
<evidence type="ECO:0008006" key="14">
    <source>
        <dbReference type="Google" id="ProtNLM"/>
    </source>
</evidence>
<evidence type="ECO:0000256" key="3">
    <source>
        <dbReference type="ARBA" id="ARBA00022723"/>
    </source>
</evidence>
<keyword evidence="2" id="KW-0964">Secreted</keyword>
<evidence type="ECO:0000256" key="4">
    <source>
        <dbReference type="ARBA" id="ARBA00022734"/>
    </source>
</evidence>
<dbReference type="InterPro" id="IPR014716">
    <property type="entry name" value="Fibrinogen_a/b/g_C_1"/>
</dbReference>
<evidence type="ECO:0000256" key="9">
    <source>
        <dbReference type="SAM" id="SignalP"/>
    </source>
</evidence>
<evidence type="ECO:0000256" key="2">
    <source>
        <dbReference type="ARBA" id="ARBA00022525"/>
    </source>
</evidence>
<dbReference type="SUPFAM" id="SSF56496">
    <property type="entry name" value="Fibrinogen C-terminal domain-like"/>
    <property type="match status" value="1"/>
</dbReference>
<dbReference type="PROSITE" id="PS51406">
    <property type="entry name" value="FIBRINOGEN_C_2"/>
    <property type="match status" value="1"/>
</dbReference>
<evidence type="ECO:0000256" key="7">
    <source>
        <dbReference type="ARBA" id="ARBA00023157"/>
    </source>
</evidence>
<keyword evidence="13" id="KW-1185">Reference proteome</keyword>
<keyword evidence="6" id="KW-0176">Collagen</keyword>
<dbReference type="InterPro" id="IPR003609">
    <property type="entry name" value="Pan_app"/>
</dbReference>
<dbReference type="Pfam" id="PF00024">
    <property type="entry name" value="PAN_1"/>
    <property type="match status" value="1"/>
</dbReference>
<dbReference type="PANTHER" id="PTHR16146:SF46">
    <property type="entry name" value="INTELECTIN-1A-RELATED"/>
    <property type="match status" value="1"/>
</dbReference>
<feature type="domain" description="Apple" evidence="10">
    <location>
        <begin position="26"/>
        <end position="121"/>
    </location>
</feature>
<feature type="region of interest" description="Disordered" evidence="8">
    <location>
        <begin position="124"/>
        <end position="176"/>
    </location>
</feature>
<sequence length="587" mass="66288">MAAFWLNSLIFLTINVLTVTSNSEFCASVFKAQVGNSSIFQSLILDHFLFGHVMNESTFTDEFECHRKCLRNNSCKSFNIRPGADIAKRLCELNNKTRKMTPESFKKMKGSSYYGPVKVSCQDLPTNKKKQAQPDYKQPHPDYKGKRSEIREPGWNSTDPAYSCKSIRDSGDSKGDGRYWIDPKNSGNPLNVYCDMTTDGGGWLLVSNVVIGSTPPCQLPVKTSYRGITGDQMVLTKTAMNELRTNLSFTQLRFHCSKNNGSTFHVTTAANSTGEAVVQYFSGQTNVQPASCGSFVRMENDNPSLARVCQNRGRENKVYKVGKWGHGQNQDRLYIYPAFTFDKYHWYMNLPNFSCDDHDGTPLPTSSCDFWKVYAKTIMGTLNNIQTIYVTISFVALNYHWCIEPYSNNICGDIVCRNNPNPSSTRFLESLCSLKLAEKKGYNVALQKKVKTAINELRTHLSFTQLRFHCSKKNGRTFHVTTAANITGEAVVQYFSGQTDVQPASCGSYFRMENDNSRLAGVCQKWGRGASWGVGFDQERLYSHPAWVYGLYLWALDHPSGGQAKRWECDDYLVGVTTGDFWKIYVR</sequence>
<keyword evidence="5" id="KW-0106">Calcium</keyword>
<feature type="domain" description="Fibrinogen C-terminal" evidence="11">
    <location>
        <begin position="155"/>
        <end position="213"/>
    </location>
</feature>
<evidence type="ECO:0000313" key="13">
    <source>
        <dbReference type="Proteomes" id="UP001159427"/>
    </source>
</evidence>
<comment type="subcellular location">
    <subcellularLocation>
        <location evidence="1">Secreted</location>
    </subcellularLocation>
</comment>
<reference evidence="12 13" key="1">
    <citation type="submission" date="2022-05" db="EMBL/GenBank/DDBJ databases">
        <authorList>
            <consortium name="Genoscope - CEA"/>
            <person name="William W."/>
        </authorList>
    </citation>
    <scope>NUCLEOTIDE SEQUENCE [LARGE SCALE GENOMIC DNA]</scope>
</reference>
<dbReference type="Proteomes" id="UP001159427">
    <property type="component" value="Unassembled WGS sequence"/>
</dbReference>
<feature type="chain" id="PRO_5045552298" description="Fibrinogen C-terminal domain-containing protein" evidence="9">
    <location>
        <begin position="24"/>
        <end position="587"/>
    </location>
</feature>
<dbReference type="Gene3D" id="3.90.215.10">
    <property type="entry name" value="Gamma Fibrinogen, chain A, domain 1"/>
    <property type="match status" value="1"/>
</dbReference>
<proteinExistence type="predicted"/>
<keyword evidence="3" id="KW-0479">Metal-binding</keyword>
<dbReference type="PANTHER" id="PTHR16146">
    <property type="entry name" value="INTELECTIN"/>
    <property type="match status" value="1"/>
</dbReference>